<dbReference type="EMBL" id="JAQOWY010000256">
    <property type="protein sequence ID" value="KAK1845863.1"/>
    <property type="molecule type" value="Genomic_DNA"/>
</dbReference>
<evidence type="ECO:0000313" key="3">
    <source>
        <dbReference type="Proteomes" id="UP001243330"/>
    </source>
</evidence>
<evidence type="ECO:0000313" key="2">
    <source>
        <dbReference type="EMBL" id="KAK1845863.1"/>
    </source>
</evidence>
<reference evidence="2" key="1">
    <citation type="submission" date="2023-01" db="EMBL/GenBank/DDBJ databases">
        <title>Colletotrichum chrysophilum M932 genome sequence.</title>
        <authorList>
            <person name="Baroncelli R."/>
        </authorList>
    </citation>
    <scope>NUCLEOTIDE SEQUENCE</scope>
    <source>
        <strain evidence="2">M932</strain>
    </source>
</reference>
<gene>
    <name evidence="2" type="ORF">CCHR01_11473</name>
</gene>
<comment type="caution">
    <text evidence="2">The sequence shown here is derived from an EMBL/GenBank/DDBJ whole genome shotgun (WGS) entry which is preliminary data.</text>
</comment>
<proteinExistence type="predicted"/>
<keyword evidence="3" id="KW-1185">Reference proteome</keyword>
<name>A0AAD9AD00_9PEZI</name>
<feature type="region of interest" description="Disordered" evidence="1">
    <location>
        <begin position="16"/>
        <end position="38"/>
    </location>
</feature>
<organism evidence="2 3">
    <name type="scientific">Colletotrichum chrysophilum</name>
    <dbReference type="NCBI Taxonomy" id="1836956"/>
    <lineage>
        <taxon>Eukaryota</taxon>
        <taxon>Fungi</taxon>
        <taxon>Dikarya</taxon>
        <taxon>Ascomycota</taxon>
        <taxon>Pezizomycotina</taxon>
        <taxon>Sordariomycetes</taxon>
        <taxon>Hypocreomycetidae</taxon>
        <taxon>Glomerellales</taxon>
        <taxon>Glomerellaceae</taxon>
        <taxon>Colletotrichum</taxon>
        <taxon>Colletotrichum gloeosporioides species complex</taxon>
    </lineage>
</organism>
<dbReference type="Proteomes" id="UP001243330">
    <property type="component" value="Unassembled WGS sequence"/>
</dbReference>
<evidence type="ECO:0000256" key="1">
    <source>
        <dbReference type="SAM" id="MobiDB-lite"/>
    </source>
</evidence>
<sequence>MGPFNAACIGSPLTKMSTVRDSRPDAGDSVKNHVPGESGQVRWKMGPYVSIIGRLPLPISPSIKSEVVARDVQGDLSQADAETPGVITTDPREEFTRRLFFFFGLQAASCRLGGGSLVPSVIACPNAFFQNLGTWAFSAKAQRVRGDFLASRQSTVAQTDDGVKA</sequence>
<accession>A0AAD9AD00</accession>
<protein>
    <submittedName>
        <fullName evidence="2">Uncharacterized protein</fullName>
    </submittedName>
</protein>
<feature type="compositionally biased region" description="Basic and acidic residues" evidence="1">
    <location>
        <begin position="18"/>
        <end position="31"/>
    </location>
</feature>
<dbReference type="AlphaFoldDB" id="A0AAD9AD00"/>